<sequence>MSVISIDSEQAVGILCLRIQALLNRAKRSDRRILIALSGVPGSGKTTIAAAVLRALPSYGIENAQVVPMDGFHYPKAVLATFEDPDMAFHRRGAPFTFDADAFVKIVVALRNTPVTTVDAPNLAIRAPSFDHAVKDPVPDDIEILSTTKVVIIEGNYTLLDQPPWRKIAKLVDDRWFVDVPPEIAKERLIARHLRAGIETSREAAAQRAEENDIPNGALIRSHLIEPDVRIFN</sequence>
<feature type="domain" description="Phosphoribulokinase/uridine kinase" evidence="1">
    <location>
        <begin position="34"/>
        <end position="192"/>
    </location>
</feature>
<dbReference type="Proteomes" id="UP001174694">
    <property type="component" value="Unassembled WGS sequence"/>
</dbReference>
<dbReference type="Gene3D" id="3.40.50.300">
    <property type="entry name" value="P-loop containing nucleotide triphosphate hydrolases"/>
    <property type="match status" value="2"/>
</dbReference>
<dbReference type="AlphaFoldDB" id="A0AA38VIF9"/>
<evidence type="ECO:0000313" key="2">
    <source>
        <dbReference type="EMBL" id="KAJ9134260.1"/>
    </source>
</evidence>
<dbReference type="Pfam" id="PF00485">
    <property type="entry name" value="PRK"/>
    <property type="match status" value="1"/>
</dbReference>
<dbReference type="InterPro" id="IPR027417">
    <property type="entry name" value="P-loop_NTPase"/>
</dbReference>
<gene>
    <name evidence="2" type="ORF">NKR23_g10170</name>
</gene>
<comment type="caution">
    <text evidence="2">The sequence shown here is derived from an EMBL/GenBank/DDBJ whole genome shotgun (WGS) entry which is preliminary data.</text>
</comment>
<keyword evidence="2" id="KW-0418">Kinase</keyword>
<accession>A0AA38VIF9</accession>
<proteinExistence type="predicted"/>
<dbReference type="PANTHER" id="PTHR10285">
    <property type="entry name" value="URIDINE KINASE"/>
    <property type="match status" value="1"/>
</dbReference>
<organism evidence="2 3">
    <name type="scientific">Pleurostoma richardsiae</name>
    <dbReference type="NCBI Taxonomy" id="41990"/>
    <lineage>
        <taxon>Eukaryota</taxon>
        <taxon>Fungi</taxon>
        <taxon>Dikarya</taxon>
        <taxon>Ascomycota</taxon>
        <taxon>Pezizomycotina</taxon>
        <taxon>Sordariomycetes</taxon>
        <taxon>Sordariomycetidae</taxon>
        <taxon>Calosphaeriales</taxon>
        <taxon>Pleurostomataceae</taxon>
        <taxon>Pleurostoma</taxon>
    </lineage>
</organism>
<keyword evidence="2" id="KW-0808">Transferase</keyword>
<name>A0AA38VIF9_9PEZI</name>
<dbReference type="SUPFAM" id="SSF52540">
    <property type="entry name" value="P-loop containing nucleoside triphosphate hydrolases"/>
    <property type="match status" value="1"/>
</dbReference>
<protein>
    <submittedName>
        <fullName evidence="2">Nicotinamide riboside kinase</fullName>
    </submittedName>
</protein>
<evidence type="ECO:0000259" key="1">
    <source>
        <dbReference type="Pfam" id="PF00485"/>
    </source>
</evidence>
<dbReference type="InterPro" id="IPR006083">
    <property type="entry name" value="PRK/URK"/>
</dbReference>
<evidence type="ECO:0000313" key="3">
    <source>
        <dbReference type="Proteomes" id="UP001174694"/>
    </source>
</evidence>
<dbReference type="GO" id="GO:0005524">
    <property type="term" value="F:ATP binding"/>
    <property type="evidence" value="ECO:0007669"/>
    <property type="project" value="InterPro"/>
</dbReference>
<keyword evidence="3" id="KW-1185">Reference proteome</keyword>
<dbReference type="EMBL" id="JANBVO010000044">
    <property type="protein sequence ID" value="KAJ9134260.1"/>
    <property type="molecule type" value="Genomic_DNA"/>
</dbReference>
<dbReference type="GO" id="GO:0016301">
    <property type="term" value="F:kinase activity"/>
    <property type="evidence" value="ECO:0007669"/>
    <property type="project" value="UniProtKB-KW"/>
</dbReference>
<reference evidence="2" key="1">
    <citation type="submission" date="2022-07" db="EMBL/GenBank/DDBJ databases">
        <title>Fungi with potential for degradation of polypropylene.</title>
        <authorList>
            <person name="Gostincar C."/>
        </authorList>
    </citation>
    <scope>NUCLEOTIDE SEQUENCE</scope>
    <source>
        <strain evidence="2">EXF-13308</strain>
    </source>
</reference>